<organism evidence="6 7">
    <name type="scientific">Rubroshorea leprosula</name>
    <dbReference type="NCBI Taxonomy" id="152421"/>
    <lineage>
        <taxon>Eukaryota</taxon>
        <taxon>Viridiplantae</taxon>
        <taxon>Streptophyta</taxon>
        <taxon>Embryophyta</taxon>
        <taxon>Tracheophyta</taxon>
        <taxon>Spermatophyta</taxon>
        <taxon>Magnoliopsida</taxon>
        <taxon>eudicotyledons</taxon>
        <taxon>Gunneridae</taxon>
        <taxon>Pentapetalae</taxon>
        <taxon>rosids</taxon>
        <taxon>malvids</taxon>
        <taxon>Malvales</taxon>
        <taxon>Dipterocarpaceae</taxon>
        <taxon>Rubroshorea</taxon>
    </lineage>
</organism>
<evidence type="ECO:0000313" key="6">
    <source>
        <dbReference type="EMBL" id="GKV28443.1"/>
    </source>
</evidence>
<evidence type="ECO:0008006" key="8">
    <source>
        <dbReference type="Google" id="ProtNLM"/>
    </source>
</evidence>
<keyword evidence="3" id="KW-0238">DNA-binding</keyword>
<dbReference type="AlphaFoldDB" id="A0AAV5KV45"/>
<gene>
    <name evidence="6" type="ORF">SLEP1_g37502</name>
</gene>
<dbReference type="EMBL" id="BPVZ01000079">
    <property type="protein sequence ID" value="GKV28443.1"/>
    <property type="molecule type" value="Genomic_DNA"/>
</dbReference>
<evidence type="ECO:0000256" key="5">
    <source>
        <dbReference type="ARBA" id="ARBA00023242"/>
    </source>
</evidence>
<name>A0AAV5KV45_9ROSI</name>
<dbReference type="SUPFAM" id="SSF54171">
    <property type="entry name" value="DNA-binding domain"/>
    <property type="match status" value="1"/>
</dbReference>
<evidence type="ECO:0000256" key="4">
    <source>
        <dbReference type="ARBA" id="ARBA00023163"/>
    </source>
</evidence>
<dbReference type="GO" id="GO:0003677">
    <property type="term" value="F:DNA binding"/>
    <property type="evidence" value="ECO:0007669"/>
    <property type="project" value="UniProtKB-KW"/>
</dbReference>
<dbReference type="InterPro" id="IPR016177">
    <property type="entry name" value="DNA-bd_dom_sf"/>
</dbReference>
<evidence type="ECO:0000256" key="2">
    <source>
        <dbReference type="ARBA" id="ARBA00023015"/>
    </source>
</evidence>
<keyword evidence="5" id="KW-0539">Nucleus</keyword>
<protein>
    <recommendedName>
        <fullName evidence="8">MBD domain-containing protein</fullName>
    </recommendedName>
</protein>
<dbReference type="GO" id="GO:0005634">
    <property type="term" value="C:nucleus"/>
    <property type="evidence" value="ECO:0007669"/>
    <property type="project" value="UniProtKB-SubCell"/>
</dbReference>
<keyword evidence="4" id="KW-0804">Transcription</keyword>
<keyword evidence="2" id="KW-0805">Transcription regulation</keyword>
<comment type="subcellular location">
    <subcellularLocation>
        <location evidence="1">Nucleus</location>
    </subcellularLocation>
</comment>
<proteinExistence type="predicted"/>
<evidence type="ECO:0000256" key="1">
    <source>
        <dbReference type="ARBA" id="ARBA00004123"/>
    </source>
</evidence>
<comment type="caution">
    <text evidence="6">The sequence shown here is derived from an EMBL/GenBank/DDBJ whole genome shotgun (WGS) entry which is preliminary data.</text>
</comment>
<evidence type="ECO:0000313" key="7">
    <source>
        <dbReference type="Proteomes" id="UP001054252"/>
    </source>
</evidence>
<keyword evidence="7" id="KW-1185">Reference proteome</keyword>
<dbReference type="Proteomes" id="UP001054252">
    <property type="component" value="Unassembled WGS sequence"/>
</dbReference>
<sequence>MERGQSSNQRNNNNEFILPDNFSELSLKTIENIQTRCRKGLEPGTVRYMRDNRCPGYGWLLPGWLAEERVVASGRVYKHYYDPSGRLYRTQFEVLYAWEKAGLILLDS</sequence>
<accession>A0AAV5KV45</accession>
<evidence type="ECO:0000256" key="3">
    <source>
        <dbReference type="ARBA" id="ARBA00023125"/>
    </source>
</evidence>
<reference evidence="6 7" key="1">
    <citation type="journal article" date="2021" name="Commun. Biol.">
        <title>The genome of Shorea leprosula (Dipterocarpaceae) highlights the ecological relevance of drought in aseasonal tropical rainforests.</title>
        <authorList>
            <person name="Ng K.K.S."/>
            <person name="Kobayashi M.J."/>
            <person name="Fawcett J.A."/>
            <person name="Hatakeyama M."/>
            <person name="Paape T."/>
            <person name="Ng C.H."/>
            <person name="Ang C.C."/>
            <person name="Tnah L.H."/>
            <person name="Lee C.T."/>
            <person name="Nishiyama T."/>
            <person name="Sese J."/>
            <person name="O'Brien M.J."/>
            <person name="Copetti D."/>
            <person name="Mohd Noor M.I."/>
            <person name="Ong R.C."/>
            <person name="Putra M."/>
            <person name="Sireger I.Z."/>
            <person name="Indrioko S."/>
            <person name="Kosugi Y."/>
            <person name="Izuno A."/>
            <person name="Isagi Y."/>
            <person name="Lee S.L."/>
            <person name="Shimizu K.K."/>
        </authorList>
    </citation>
    <scope>NUCLEOTIDE SEQUENCE [LARGE SCALE GENOMIC DNA]</scope>
    <source>
        <strain evidence="6">214</strain>
    </source>
</reference>